<dbReference type="AlphaFoldDB" id="A0A3D9XZJ8"/>
<comment type="caution">
    <text evidence="1">The sequence shown here is derived from an EMBL/GenBank/DDBJ whole genome shotgun (WGS) entry which is preliminary data.</text>
</comment>
<reference evidence="1 2" key="1">
    <citation type="submission" date="2018-08" db="EMBL/GenBank/DDBJ databases">
        <title>Genomic Encyclopedia of Archaeal and Bacterial Type Strains, Phase II (KMG-II): from individual species to whole genera.</title>
        <authorList>
            <person name="Goeker M."/>
        </authorList>
    </citation>
    <scope>NUCLEOTIDE SEQUENCE [LARGE SCALE GENOMIC DNA]</scope>
    <source>
        <strain evidence="1 2">DSM 17099</strain>
    </source>
</reference>
<evidence type="ECO:0000313" key="1">
    <source>
        <dbReference type="EMBL" id="REF72369.1"/>
    </source>
</evidence>
<dbReference type="RefSeq" id="WP_116220857.1">
    <property type="nucleotide sequence ID" value="NZ_CP038196.1"/>
</dbReference>
<dbReference type="Proteomes" id="UP000256941">
    <property type="component" value="Unassembled WGS sequence"/>
</dbReference>
<accession>A0A3D9XZJ8</accession>
<organism evidence="1 2">
    <name type="scientific">Paracoccus versutus</name>
    <name type="common">Thiobacillus versutus</name>
    <dbReference type="NCBI Taxonomy" id="34007"/>
    <lineage>
        <taxon>Bacteria</taxon>
        <taxon>Pseudomonadati</taxon>
        <taxon>Pseudomonadota</taxon>
        <taxon>Alphaproteobacteria</taxon>
        <taxon>Rhodobacterales</taxon>
        <taxon>Paracoccaceae</taxon>
        <taxon>Paracoccus</taxon>
    </lineage>
</organism>
<sequence>MNADTYVYVIAAEGDCHTKIGIAYQPEKRLRQIQTGNPYFLYIARQWGPMPRSQAEKMEVRLHEFFGDFSIRGEWFFVNADEISAFVSVAMTGSADDAATARERLFEKVVHG</sequence>
<evidence type="ECO:0000313" key="2">
    <source>
        <dbReference type="Proteomes" id="UP000256941"/>
    </source>
</evidence>
<name>A0A3D9XZJ8_PARVE</name>
<proteinExistence type="predicted"/>
<dbReference type="EMBL" id="QTUJ01000001">
    <property type="protein sequence ID" value="REF72369.1"/>
    <property type="molecule type" value="Genomic_DNA"/>
</dbReference>
<dbReference type="Pfam" id="PF13455">
    <property type="entry name" value="MUG113"/>
    <property type="match status" value="1"/>
</dbReference>
<gene>
    <name evidence="1" type="ORF">BDD41_0839</name>
</gene>
<protein>
    <submittedName>
        <fullName evidence="1">Meiotically Up-regulated Gene 113 (MUG113) protein</fullName>
    </submittedName>
</protein>